<dbReference type="Proteomes" id="UP001501682">
    <property type="component" value="Unassembled WGS sequence"/>
</dbReference>
<organism evidence="4 5">
    <name type="scientific">Winogradskyella damuponensis</name>
    <dbReference type="NCBI Taxonomy" id="943939"/>
    <lineage>
        <taxon>Bacteria</taxon>
        <taxon>Pseudomonadati</taxon>
        <taxon>Bacteroidota</taxon>
        <taxon>Flavobacteriia</taxon>
        <taxon>Flavobacteriales</taxon>
        <taxon>Flavobacteriaceae</taxon>
        <taxon>Winogradskyella</taxon>
    </lineage>
</organism>
<proteinExistence type="predicted"/>
<evidence type="ECO:0000256" key="2">
    <source>
        <dbReference type="SAM" id="SignalP"/>
    </source>
</evidence>
<keyword evidence="1 2" id="KW-0732">Signal</keyword>
<reference evidence="5" key="1">
    <citation type="journal article" date="2019" name="Int. J. Syst. Evol. Microbiol.">
        <title>The Global Catalogue of Microorganisms (GCM) 10K type strain sequencing project: providing services to taxonomists for standard genome sequencing and annotation.</title>
        <authorList>
            <consortium name="The Broad Institute Genomics Platform"/>
            <consortium name="The Broad Institute Genome Sequencing Center for Infectious Disease"/>
            <person name="Wu L."/>
            <person name="Ma J."/>
        </authorList>
    </citation>
    <scope>NUCLEOTIDE SEQUENCE [LARGE SCALE GENOMIC DNA]</scope>
    <source>
        <strain evidence="5">JCM 17633</strain>
    </source>
</reference>
<gene>
    <name evidence="4" type="ORF">GCM10022292_21330</name>
</gene>
<evidence type="ECO:0000256" key="1">
    <source>
        <dbReference type="ARBA" id="ARBA00022729"/>
    </source>
</evidence>
<dbReference type="InterPro" id="IPR026444">
    <property type="entry name" value="Secre_tail"/>
</dbReference>
<accession>A0ABP8CW07</accession>
<dbReference type="EMBL" id="BAABCB010000018">
    <property type="protein sequence ID" value="GAA4244092.1"/>
    <property type="molecule type" value="Genomic_DNA"/>
</dbReference>
<evidence type="ECO:0000313" key="5">
    <source>
        <dbReference type="Proteomes" id="UP001501682"/>
    </source>
</evidence>
<protein>
    <submittedName>
        <fullName evidence="4">T9SS sorting signal type C domain-containing protein</fullName>
    </submittedName>
</protein>
<evidence type="ECO:0000313" key="4">
    <source>
        <dbReference type="EMBL" id="GAA4244092.1"/>
    </source>
</evidence>
<sequence length="611" mass="67362">MKFPFLACILLCSSVAFAQLTVTNNSYVFVDGDGFTAAPDIAPLYVTNAVNLTGTNSHIYLRNEAQLIQDFGAATSTNSGTGQLSVYQTGTVNQWAYNYWCSPVGNNSAATGNENARVNLIDDATGLTSSTDAAFTTAFNGSSSPLTISDRWLWTYQTSDQYLDWVYVGAAGNIRPGLGFTMKGNGVGLTGSQVYDFRGKPNNGTITNDVANGLNTLIGNPYPSAMDTVEFIHDPQNQASITGTLLFWEQDGSVNSHVLQDYRGGYYSFTIDASGTVITDTPAQFMTYDEQDNTFPLAIPTNGSKSAGRYIPIGQGFMVEGIAGTPGTPATVYTKNSHRVFAKESDGNSYFFRSSADNGDNTAETTDIQYQENGLSIVPNDFKRFRINVDFTVEEAQYTRQLVLNFHESATAGFDYGLELIHSEPTPSDAYFLLDDKIYNGQAFPFEETLIVPLTIDIEQQQPLRFRIFDIQNFDDSQGIYIHDLENDTYVNLRNLDYELNIEPGNYTNRFEIVFTPEDGSLGVDELDLASLKIQQNNKVHELSVHNPNGLDIKTIEIFDVAGKRILQANFDAIKNKYDLSTLRLSDGFYVVNVATNSNTKAKSQKIIVKN</sequence>
<feature type="domain" description="Secretion system C-terminal sorting" evidence="3">
    <location>
        <begin position="546"/>
        <end position="609"/>
    </location>
</feature>
<dbReference type="NCBIfam" id="TIGR04183">
    <property type="entry name" value="Por_Secre_tail"/>
    <property type="match status" value="1"/>
</dbReference>
<feature type="chain" id="PRO_5045438589" evidence="2">
    <location>
        <begin position="19"/>
        <end position="611"/>
    </location>
</feature>
<keyword evidence="5" id="KW-1185">Reference proteome</keyword>
<evidence type="ECO:0000259" key="3">
    <source>
        <dbReference type="Pfam" id="PF18962"/>
    </source>
</evidence>
<comment type="caution">
    <text evidence="4">The sequence shown here is derived from an EMBL/GenBank/DDBJ whole genome shotgun (WGS) entry which is preliminary data.</text>
</comment>
<dbReference type="RefSeq" id="WP_344714500.1">
    <property type="nucleotide sequence ID" value="NZ_BAABCB010000018.1"/>
</dbReference>
<feature type="signal peptide" evidence="2">
    <location>
        <begin position="1"/>
        <end position="18"/>
    </location>
</feature>
<dbReference type="Pfam" id="PF18962">
    <property type="entry name" value="Por_Secre_tail"/>
    <property type="match status" value="1"/>
</dbReference>
<name>A0ABP8CW07_9FLAO</name>